<dbReference type="GO" id="GO:0005886">
    <property type="term" value="C:plasma membrane"/>
    <property type="evidence" value="ECO:0007669"/>
    <property type="project" value="InterPro"/>
</dbReference>
<dbReference type="PROSITE" id="PS01346">
    <property type="entry name" value="CLAUDIN"/>
    <property type="match status" value="1"/>
</dbReference>
<feature type="transmembrane region" description="Helical" evidence="6">
    <location>
        <begin position="137"/>
        <end position="159"/>
    </location>
</feature>
<dbReference type="InterPro" id="IPR017974">
    <property type="entry name" value="Claudin_CS"/>
</dbReference>
<dbReference type="AlphaFoldDB" id="C9S586"/>
<dbReference type="OMA" id="QGITHCS"/>
<organism evidence="8">
    <name type="scientific">Verticillium alfalfae (strain VaMs.102 / ATCC MYA-4576 / FGSC 10136)</name>
    <name type="common">Verticillium wilt of alfalfa</name>
    <name type="synonym">Verticillium albo-atrum</name>
    <dbReference type="NCBI Taxonomy" id="526221"/>
    <lineage>
        <taxon>Eukaryota</taxon>
        <taxon>Fungi</taxon>
        <taxon>Dikarya</taxon>
        <taxon>Ascomycota</taxon>
        <taxon>Pezizomycotina</taxon>
        <taxon>Sordariomycetes</taxon>
        <taxon>Hypocreomycetidae</taxon>
        <taxon>Glomerellales</taxon>
        <taxon>Plectosphaerellaceae</taxon>
        <taxon>Verticillium</taxon>
    </lineage>
</organism>
<keyword evidence="4 6" id="KW-0472">Membrane</keyword>
<evidence type="ECO:0008006" key="9">
    <source>
        <dbReference type="Google" id="ProtNLM"/>
    </source>
</evidence>
<dbReference type="InterPro" id="IPR009571">
    <property type="entry name" value="SUR7/Rim9-like_fungi"/>
</dbReference>
<proteinExistence type="predicted"/>
<feature type="region of interest" description="Disordered" evidence="5">
    <location>
        <begin position="249"/>
        <end position="303"/>
    </location>
</feature>
<dbReference type="GO" id="GO:0051285">
    <property type="term" value="C:cell cortex of cell tip"/>
    <property type="evidence" value="ECO:0007669"/>
    <property type="project" value="TreeGrafter"/>
</dbReference>
<dbReference type="OrthoDB" id="2327445at2759"/>
<evidence type="ECO:0000256" key="5">
    <source>
        <dbReference type="SAM" id="MobiDB-lite"/>
    </source>
</evidence>
<dbReference type="InterPro" id="IPR052413">
    <property type="entry name" value="SUR7_domain"/>
</dbReference>
<feature type="transmembrane region" description="Helical" evidence="6">
    <location>
        <begin position="171"/>
        <end position="194"/>
    </location>
</feature>
<keyword evidence="2 6" id="KW-0812">Transmembrane</keyword>
<evidence type="ECO:0000256" key="2">
    <source>
        <dbReference type="ARBA" id="ARBA00022692"/>
    </source>
</evidence>
<dbReference type="Proteomes" id="UP000008698">
    <property type="component" value="Unassembled WGS sequence"/>
</dbReference>
<name>C9S586_VERA1</name>
<dbReference type="eggNOG" id="ENOG502QRB5">
    <property type="taxonomic scope" value="Eukaryota"/>
</dbReference>
<reference evidence="8" key="1">
    <citation type="journal article" date="2011" name="PLoS Pathog.">
        <title>Comparative genomics yields insights into niche adaptation of plant vascular wilt pathogens.</title>
        <authorList>
            <person name="Klosterman S.J."/>
            <person name="Subbarao K.V."/>
            <person name="Kang S."/>
            <person name="Veronese P."/>
            <person name="Gold S.E."/>
            <person name="Thomma B.P.H.J."/>
            <person name="Chen Z."/>
            <person name="Henrissat B."/>
            <person name="Lee Y.-H."/>
            <person name="Park J."/>
            <person name="Garcia-Pedrajas M.D."/>
            <person name="Barbara D.J."/>
            <person name="Anchieta A."/>
            <person name="de Jonge R."/>
            <person name="Santhanam P."/>
            <person name="Maruthachalam K."/>
            <person name="Atallah Z."/>
            <person name="Amyotte S.G."/>
            <person name="Paz Z."/>
            <person name="Inderbitzin P."/>
            <person name="Hayes R.J."/>
            <person name="Heiman D.I."/>
            <person name="Young S."/>
            <person name="Zeng Q."/>
            <person name="Engels R."/>
            <person name="Galagan J."/>
            <person name="Cuomo C.A."/>
            <person name="Dobinson K.F."/>
            <person name="Ma L.-J."/>
        </authorList>
    </citation>
    <scope>NUCLEOTIDE SEQUENCE [LARGE SCALE GENOMIC DNA]</scope>
    <source>
        <strain evidence="8">VaMs.102 / ATCC MYA-4576 / FGSC 10136</strain>
    </source>
</reference>
<protein>
    <recommendedName>
        <fullName evidence="9">Integral membrane protein</fullName>
    </recommendedName>
</protein>
<feature type="compositionally biased region" description="Basic and acidic residues" evidence="5">
    <location>
        <begin position="249"/>
        <end position="261"/>
    </location>
</feature>
<dbReference type="PANTHER" id="PTHR28019">
    <property type="entry name" value="CELL MEMBRANE PROTEIN YLR413W-RELATED"/>
    <property type="match status" value="1"/>
</dbReference>
<evidence type="ECO:0000256" key="1">
    <source>
        <dbReference type="ARBA" id="ARBA00004141"/>
    </source>
</evidence>
<feature type="transmembrane region" description="Helical" evidence="6">
    <location>
        <begin position="214"/>
        <end position="238"/>
    </location>
</feature>
<dbReference type="GeneID" id="9528801"/>
<gene>
    <name evidence="7" type="ORF">VDBG_00293</name>
</gene>
<comment type="subcellular location">
    <subcellularLocation>
        <location evidence="1">Membrane</location>
        <topology evidence="1">Multi-pass membrane protein</topology>
    </subcellularLocation>
</comment>
<dbReference type="PANTHER" id="PTHR28019:SF2">
    <property type="entry name" value="CELL MEMBRANE PROTEIN YLR413W-RELATED"/>
    <property type="match status" value="1"/>
</dbReference>
<dbReference type="HOGENOM" id="CLU_034574_0_0_1"/>
<dbReference type="KEGG" id="val:VDBG_00293"/>
<feature type="transmembrane region" description="Helical" evidence="6">
    <location>
        <begin position="7"/>
        <end position="27"/>
    </location>
</feature>
<evidence type="ECO:0000313" key="8">
    <source>
        <dbReference type="Proteomes" id="UP000008698"/>
    </source>
</evidence>
<evidence type="ECO:0000256" key="3">
    <source>
        <dbReference type="ARBA" id="ARBA00022989"/>
    </source>
</evidence>
<sequence>MARRRNSVIVAAVCYLIAIIFLILVLIGNTSNKPVLRDIFFFRLDVANVIPISTAADATLLNTNARTLGLHDFYQIGLWNFCQGYSDEGVTECFKPEALWWFNPIEVLTSQLFTGAVIALPQEVTTILTVLRLAQQIMFGFFLSGICLAFVMLLVSAVAMRSRWWSLPLAIFAFLDALLVTVASILGTAMSVVAKYALTAQSELNLRASLGPRMFAFMWVASTATIVAFFVHAIMGCCCRRHPLDERRTKNGADARREPGHPRNRKPRHRRGGGRALGAFFGIGKTGKGDGVAENKSTTHTST</sequence>
<dbReference type="RefSeq" id="XP_003008612.1">
    <property type="nucleotide sequence ID" value="XM_003008566.1"/>
</dbReference>
<evidence type="ECO:0000256" key="6">
    <source>
        <dbReference type="SAM" id="Phobius"/>
    </source>
</evidence>
<keyword evidence="8" id="KW-1185">Reference proteome</keyword>
<feature type="compositionally biased region" description="Basic residues" evidence="5">
    <location>
        <begin position="262"/>
        <end position="273"/>
    </location>
</feature>
<dbReference type="Pfam" id="PF06687">
    <property type="entry name" value="SUR7"/>
    <property type="match status" value="1"/>
</dbReference>
<dbReference type="GO" id="GO:0031505">
    <property type="term" value="P:fungal-type cell wall organization"/>
    <property type="evidence" value="ECO:0007669"/>
    <property type="project" value="TreeGrafter"/>
</dbReference>
<evidence type="ECO:0000256" key="4">
    <source>
        <dbReference type="ARBA" id="ARBA00023136"/>
    </source>
</evidence>
<accession>C9S586</accession>
<evidence type="ECO:0000313" key="7">
    <source>
        <dbReference type="EMBL" id="EEY14186.1"/>
    </source>
</evidence>
<keyword evidence="3 6" id="KW-1133">Transmembrane helix</keyword>
<dbReference type="EMBL" id="DS985214">
    <property type="protein sequence ID" value="EEY14186.1"/>
    <property type="molecule type" value="Genomic_DNA"/>
</dbReference>